<feature type="region of interest" description="Disordered" evidence="1">
    <location>
        <begin position="573"/>
        <end position="599"/>
    </location>
</feature>
<comment type="caution">
    <text evidence="4">The sequence shown here is derived from an EMBL/GenBank/DDBJ whole genome shotgun (WGS) entry which is preliminary data.</text>
</comment>
<dbReference type="PRINTS" id="PR01474">
    <property type="entry name" value="VCAM1"/>
</dbReference>
<dbReference type="EMBL" id="JBHFQA010000015">
    <property type="protein sequence ID" value="KAL2086189.1"/>
    <property type="molecule type" value="Genomic_DNA"/>
</dbReference>
<dbReference type="InterPro" id="IPR003989">
    <property type="entry name" value="VCAM-1"/>
</dbReference>
<dbReference type="Gene3D" id="2.60.40.10">
    <property type="entry name" value="Immunoglobulins"/>
    <property type="match status" value="4"/>
</dbReference>
<feature type="domain" description="Ig-like" evidence="3">
    <location>
        <begin position="274"/>
        <end position="380"/>
    </location>
</feature>
<evidence type="ECO:0000256" key="1">
    <source>
        <dbReference type="SAM" id="MobiDB-lite"/>
    </source>
</evidence>
<dbReference type="PANTHER" id="PTHR46013">
    <property type="entry name" value="VASCULAR CELL ADHESION MOLECULE 1"/>
    <property type="match status" value="1"/>
</dbReference>
<name>A0ABD1JGJ6_9TELE</name>
<dbReference type="InterPro" id="IPR036179">
    <property type="entry name" value="Ig-like_dom_sf"/>
</dbReference>
<dbReference type="Pfam" id="PF13895">
    <property type="entry name" value="Ig_2"/>
    <property type="match status" value="2"/>
</dbReference>
<feature type="domain" description="Ig-like" evidence="3">
    <location>
        <begin position="388"/>
        <end position="466"/>
    </location>
</feature>
<dbReference type="SMART" id="SM00409">
    <property type="entry name" value="IG"/>
    <property type="match status" value="4"/>
</dbReference>
<dbReference type="InterPro" id="IPR013783">
    <property type="entry name" value="Ig-like_fold"/>
</dbReference>
<keyword evidence="2" id="KW-0472">Membrane</keyword>
<evidence type="ECO:0000256" key="2">
    <source>
        <dbReference type="SAM" id="Phobius"/>
    </source>
</evidence>
<reference evidence="4 5" key="1">
    <citation type="submission" date="2024-09" db="EMBL/GenBank/DDBJ databases">
        <title>A chromosome-level genome assembly of Gray's grenadier anchovy, Coilia grayii.</title>
        <authorList>
            <person name="Fu Z."/>
        </authorList>
    </citation>
    <scope>NUCLEOTIDE SEQUENCE [LARGE SCALE GENOMIC DNA]</scope>
    <source>
        <strain evidence="4">G4</strain>
        <tissue evidence="4">Muscle</tissue>
    </source>
</reference>
<keyword evidence="2" id="KW-1133">Transmembrane helix</keyword>
<dbReference type="AlphaFoldDB" id="A0ABD1JGJ6"/>
<dbReference type="SUPFAM" id="SSF48726">
    <property type="entry name" value="Immunoglobulin"/>
    <property type="match status" value="4"/>
</dbReference>
<organism evidence="4 5">
    <name type="scientific">Coilia grayii</name>
    <name type="common">Gray's grenadier anchovy</name>
    <dbReference type="NCBI Taxonomy" id="363190"/>
    <lineage>
        <taxon>Eukaryota</taxon>
        <taxon>Metazoa</taxon>
        <taxon>Chordata</taxon>
        <taxon>Craniata</taxon>
        <taxon>Vertebrata</taxon>
        <taxon>Euteleostomi</taxon>
        <taxon>Actinopterygii</taxon>
        <taxon>Neopterygii</taxon>
        <taxon>Teleostei</taxon>
        <taxon>Clupei</taxon>
        <taxon>Clupeiformes</taxon>
        <taxon>Clupeoidei</taxon>
        <taxon>Engraulidae</taxon>
        <taxon>Coilinae</taxon>
        <taxon>Coilia</taxon>
    </lineage>
</organism>
<sequence>MAGVSVFARISSCSKESPAALAQLHFWTSLPVAWKPIFPACTSADNLLFLTFVFCFLPECPVAWKPIFLRRESGCYNCPQLKGSACATSSSSPLRQCAGDQRPSHGEQEVATVTYQTRRTCVLQGSSVNIICSYSYPKGQKVTATHWLRGESPNTATRSILQHAPEYSGRVQYLGDGRGNCSVRISDLRVEDSGIYWFVFNTNGSGEPWTSSSGFKLSVTGLYCGSCMLSDAPAYAWLRDGHALATLQRSNELLLEPVQANDTGAYSCRVKGHPAVTSNPIRITVTCEQQLQVKVSPGQVREGERVELTCDTTCPISSNSLATFSWYKDRHLISQQNLRGPPQNQHQQLVLEAATPEDTGHYSCAMGGPLELRSPRVEMSVQFAPRTPSVSASPSGSVIEGGSVTLTCSSDANPPVENYTWFKVDESTPVGSGQQYSISNIRSEGGGQYYCEARNEHGAENSSAVSIRVKVNTGVPVTVVVCVVAVSVVVVMVGLAVLCAVKRRQKTSESSTHAAVAKTADPVQIDNTYSSVQLNPMSSDYENVMEAAPNPSHDTYMQLQFKSQSEYETLNLRNRAPDDMTDQPANDIRAPDDMTDQPANEIYETLDDITKSE</sequence>
<dbReference type="PROSITE" id="PS50835">
    <property type="entry name" value="IG_LIKE"/>
    <property type="match status" value="3"/>
</dbReference>
<evidence type="ECO:0000313" key="4">
    <source>
        <dbReference type="EMBL" id="KAL2086189.1"/>
    </source>
</evidence>
<accession>A0ABD1JGJ6</accession>
<keyword evidence="2" id="KW-0812">Transmembrane</keyword>
<dbReference type="InterPro" id="IPR013106">
    <property type="entry name" value="Ig_V-set"/>
</dbReference>
<feature type="transmembrane region" description="Helical" evidence="2">
    <location>
        <begin position="477"/>
        <end position="501"/>
    </location>
</feature>
<dbReference type="PANTHER" id="PTHR46013:SF4">
    <property type="entry name" value="B-CELL RECEPTOR CD22-RELATED"/>
    <property type="match status" value="1"/>
</dbReference>
<feature type="domain" description="Ig-like" evidence="3">
    <location>
        <begin position="222"/>
        <end position="270"/>
    </location>
</feature>
<dbReference type="Proteomes" id="UP001591681">
    <property type="component" value="Unassembled WGS sequence"/>
</dbReference>
<evidence type="ECO:0000259" key="3">
    <source>
        <dbReference type="PROSITE" id="PS50835"/>
    </source>
</evidence>
<dbReference type="InterPro" id="IPR007110">
    <property type="entry name" value="Ig-like_dom"/>
</dbReference>
<proteinExistence type="predicted"/>
<evidence type="ECO:0000313" key="5">
    <source>
        <dbReference type="Proteomes" id="UP001591681"/>
    </source>
</evidence>
<protein>
    <recommendedName>
        <fullName evidence="3">Ig-like domain-containing protein</fullName>
    </recommendedName>
</protein>
<keyword evidence="5" id="KW-1185">Reference proteome</keyword>
<dbReference type="InterPro" id="IPR003598">
    <property type="entry name" value="Ig_sub2"/>
</dbReference>
<dbReference type="SMART" id="SM00408">
    <property type="entry name" value="IGc2"/>
    <property type="match status" value="4"/>
</dbReference>
<gene>
    <name evidence="4" type="ORF">ACEWY4_017248</name>
</gene>
<dbReference type="InterPro" id="IPR003599">
    <property type="entry name" value="Ig_sub"/>
</dbReference>
<dbReference type="Pfam" id="PF07686">
    <property type="entry name" value="V-set"/>
    <property type="match status" value="1"/>
</dbReference>